<dbReference type="InterPro" id="IPR036388">
    <property type="entry name" value="WH-like_DNA-bd_sf"/>
</dbReference>
<name>A0A1H0LW93_STREI</name>
<reference evidence="5 6" key="1">
    <citation type="submission" date="2016-10" db="EMBL/GenBank/DDBJ databases">
        <authorList>
            <person name="de Groot N.N."/>
        </authorList>
    </citation>
    <scope>NUCLEOTIDE SEQUENCE [LARGE SCALE GENOMIC DNA]</scope>
    <source>
        <strain evidence="5 6">Sb04</strain>
    </source>
</reference>
<dbReference type="PANTHER" id="PTHR35790:SF4">
    <property type="entry name" value="HTH-TYPE TRANSCRIPTIONAL REGULATOR PCHR"/>
    <property type="match status" value="1"/>
</dbReference>
<evidence type="ECO:0000313" key="6">
    <source>
        <dbReference type="Proteomes" id="UP000183816"/>
    </source>
</evidence>
<dbReference type="EMBL" id="FNJK01000002">
    <property type="protein sequence ID" value="SDO72405.1"/>
    <property type="molecule type" value="Genomic_DNA"/>
</dbReference>
<dbReference type="PROSITE" id="PS50995">
    <property type="entry name" value="HTH_MARR_2"/>
    <property type="match status" value="1"/>
</dbReference>
<evidence type="ECO:0000256" key="1">
    <source>
        <dbReference type="ARBA" id="ARBA00023015"/>
    </source>
</evidence>
<evidence type="ECO:0000256" key="2">
    <source>
        <dbReference type="ARBA" id="ARBA00023125"/>
    </source>
</evidence>
<keyword evidence="2 5" id="KW-0238">DNA-binding</keyword>
<dbReference type="Proteomes" id="UP000183816">
    <property type="component" value="Unassembled WGS sequence"/>
</dbReference>
<keyword evidence="1" id="KW-0805">Transcription regulation</keyword>
<accession>A0A1H0LW93</accession>
<dbReference type="GO" id="GO:0003677">
    <property type="term" value="F:DNA binding"/>
    <property type="evidence" value="ECO:0007669"/>
    <property type="project" value="UniProtKB-KW"/>
</dbReference>
<evidence type="ECO:0000256" key="3">
    <source>
        <dbReference type="ARBA" id="ARBA00023163"/>
    </source>
</evidence>
<proteinExistence type="predicted"/>
<dbReference type="SUPFAM" id="SSF46785">
    <property type="entry name" value="Winged helix' DNA-binding domain"/>
    <property type="match status" value="1"/>
</dbReference>
<gene>
    <name evidence="5" type="ORF">SAMN05216347_102103</name>
</gene>
<dbReference type="Gene3D" id="1.10.10.10">
    <property type="entry name" value="Winged helix-like DNA-binding domain superfamily/Winged helix DNA-binding domain"/>
    <property type="match status" value="1"/>
</dbReference>
<dbReference type="PANTHER" id="PTHR35790">
    <property type="entry name" value="HTH-TYPE TRANSCRIPTIONAL REGULATOR PCHR"/>
    <property type="match status" value="1"/>
</dbReference>
<dbReference type="InterPro" id="IPR000835">
    <property type="entry name" value="HTH_MarR-typ"/>
</dbReference>
<evidence type="ECO:0000259" key="4">
    <source>
        <dbReference type="PROSITE" id="PS50995"/>
    </source>
</evidence>
<keyword evidence="3" id="KW-0804">Transcription</keyword>
<dbReference type="AlphaFoldDB" id="A0A1H0LW93"/>
<sequence>MLLFCLYIFLKHSKLLLSYLTKEMRKILENINKHLSAFIKSYNRLEKRQHKMEKYPELSITEVHFLVFIAKEKPKYLSEIARKKKISRSAVTQMVNKLSEKGFLMRETKNKTSNTHSLYLTNTGCDVVQQHDLQQSYLEKEIYSILASYSAEFLNEVLELMKTIENVWESTNNHDYWKGDEEVSEENDQNKFEE</sequence>
<dbReference type="Pfam" id="PF01047">
    <property type="entry name" value="MarR"/>
    <property type="match status" value="1"/>
</dbReference>
<dbReference type="InterPro" id="IPR036390">
    <property type="entry name" value="WH_DNA-bd_sf"/>
</dbReference>
<feature type="domain" description="HTH marR-type" evidence="4">
    <location>
        <begin position="21"/>
        <end position="169"/>
    </location>
</feature>
<dbReference type="SMART" id="SM00347">
    <property type="entry name" value="HTH_MARR"/>
    <property type="match status" value="1"/>
</dbReference>
<evidence type="ECO:0000313" key="5">
    <source>
        <dbReference type="EMBL" id="SDO72405.1"/>
    </source>
</evidence>
<protein>
    <submittedName>
        <fullName evidence="5">DNA-binding transcriptional regulator, MarR family</fullName>
    </submittedName>
</protein>
<dbReference type="GO" id="GO:0003700">
    <property type="term" value="F:DNA-binding transcription factor activity"/>
    <property type="evidence" value="ECO:0007669"/>
    <property type="project" value="InterPro"/>
</dbReference>
<organism evidence="5 6">
    <name type="scientific">Streptococcus equinus</name>
    <name type="common">Streptococcus bovis</name>
    <dbReference type="NCBI Taxonomy" id="1335"/>
    <lineage>
        <taxon>Bacteria</taxon>
        <taxon>Bacillati</taxon>
        <taxon>Bacillota</taxon>
        <taxon>Bacilli</taxon>
        <taxon>Lactobacillales</taxon>
        <taxon>Streptococcaceae</taxon>
        <taxon>Streptococcus</taxon>
    </lineage>
</organism>
<dbReference type="InterPro" id="IPR052067">
    <property type="entry name" value="Metal_resp_HTH_trans_reg"/>
</dbReference>